<evidence type="ECO:0000313" key="3">
    <source>
        <dbReference type="Proteomes" id="UP000177362"/>
    </source>
</evidence>
<proteinExistence type="predicted"/>
<feature type="transmembrane region" description="Helical" evidence="1">
    <location>
        <begin position="48"/>
        <end position="68"/>
    </location>
</feature>
<dbReference type="AlphaFoldDB" id="A0A1G2KQJ6"/>
<keyword evidence="1" id="KW-0472">Membrane</keyword>
<reference evidence="2 3" key="1">
    <citation type="journal article" date="2016" name="Nat. Commun.">
        <title>Thousands of microbial genomes shed light on interconnected biogeochemical processes in an aquifer system.</title>
        <authorList>
            <person name="Anantharaman K."/>
            <person name="Brown C.T."/>
            <person name="Hug L.A."/>
            <person name="Sharon I."/>
            <person name="Castelle C.J."/>
            <person name="Probst A.J."/>
            <person name="Thomas B.C."/>
            <person name="Singh A."/>
            <person name="Wilkins M.J."/>
            <person name="Karaoz U."/>
            <person name="Brodie E.L."/>
            <person name="Williams K.H."/>
            <person name="Hubbard S.S."/>
            <person name="Banfield J.F."/>
        </authorList>
    </citation>
    <scope>NUCLEOTIDE SEQUENCE [LARGE SCALE GENOMIC DNA]</scope>
</reference>
<evidence type="ECO:0000256" key="1">
    <source>
        <dbReference type="SAM" id="Phobius"/>
    </source>
</evidence>
<organism evidence="2 3">
    <name type="scientific">Candidatus Sungbacteria bacterium RIFCSPHIGHO2_02_FULL_49_12</name>
    <dbReference type="NCBI Taxonomy" id="1802271"/>
    <lineage>
        <taxon>Bacteria</taxon>
        <taxon>Candidatus Sungiibacteriota</taxon>
    </lineage>
</organism>
<evidence type="ECO:0000313" key="2">
    <source>
        <dbReference type="EMBL" id="OHA01695.1"/>
    </source>
</evidence>
<name>A0A1G2KQJ6_9BACT</name>
<protein>
    <submittedName>
        <fullName evidence="2">Uncharacterized protein</fullName>
    </submittedName>
</protein>
<comment type="caution">
    <text evidence="2">The sequence shown here is derived from an EMBL/GenBank/DDBJ whole genome shotgun (WGS) entry which is preliminary data.</text>
</comment>
<dbReference type="STRING" id="1802271.A3C11_03090"/>
<accession>A0A1G2KQJ6</accession>
<gene>
    <name evidence="2" type="ORF">A3C11_03090</name>
</gene>
<dbReference type="EMBL" id="MHQJ01000010">
    <property type="protein sequence ID" value="OHA01695.1"/>
    <property type="molecule type" value="Genomic_DNA"/>
</dbReference>
<sequence length="79" mass="8661">MINVMQRGGGMAKIWNLEDGVADFPSSDSDAVGAEDMPCSSLWVLERVLLAAGAIVILFVTLASWFLIPKLFHWLRLLG</sequence>
<keyword evidence="1" id="KW-0812">Transmembrane</keyword>
<keyword evidence="1" id="KW-1133">Transmembrane helix</keyword>
<dbReference type="Proteomes" id="UP000177362">
    <property type="component" value="Unassembled WGS sequence"/>
</dbReference>